<evidence type="ECO:0000313" key="1">
    <source>
        <dbReference type="EMBL" id="CAA2618253.1"/>
    </source>
</evidence>
<evidence type="ECO:0000313" key="2">
    <source>
        <dbReference type="Proteomes" id="UP001189122"/>
    </source>
</evidence>
<proteinExistence type="predicted"/>
<dbReference type="EMBL" id="CACRZD030000004">
    <property type="protein sequence ID" value="CAA6657970.1"/>
    <property type="molecule type" value="Genomic_DNA"/>
</dbReference>
<reference evidence="1 2" key="1">
    <citation type="submission" date="2019-12" db="EMBL/GenBank/DDBJ databases">
        <authorList>
            <person name="Scholz U."/>
            <person name="Mascher M."/>
            <person name="Fiebig A."/>
        </authorList>
    </citation>
    <scope>NUCLEOTIDE SEQUENCE</scope>
</reference>
<name>A0A7I8IJN8_SPIIN</name>
<organism evidence="1">
    <name type="scientific">Spirodela intermedia</name>
    <name type="common">Intermediate duckweed</name>
    <dbReference type="NCBI Taxonomy" id="51605"/>
    <lineage>
        <taxon>Eukaryota</taxon>
        <taxon>Viridiplantae</taxon>
        <taxon>Streptophyta</taxon>
        <taxon>Embryophyta</taxon>
        <taxon>Tracheophyta</taxon>
        <taxon>Spermatophyta</taxon>
        <taxon>Magnoliopsida</taxon>
        <taxon>Liliopsida</taxon>
        <taxon>Araceae</taxon>
        <taxon>Lemnoideae</taxon>
        <taxon>Spirodela</taxon>
    </lineage>
</organism>
<dbReference type="AlphaFoldDB" id="A0A7I8IJN8"/>
<sequence>MRILKKKKKKKEKLMSFPISWASSSLVGILWEHRLTLDTAIWIFPCGIICSEVTHNSRL</sequence>
<dbReference type="EMBL" id="LR743591">
    <property type="protein sequence ID" value="CAA2618253.1"/>
    <property type="molecule type" value="Genomic_DNA"/>
</dbReference>
<keyword evidence="2" id="KW-1185">Reference proteome</keyword>
<dbReference type="Proteomes" id="UP001189122">
    <property type="component" value="Unassembled WGS sequence"/>
</dbReference>
<gene>
    <name evidence="1" type="ORF">SI7747_04004420</name>
</gene>
<protein>
    <submittedName>
        <fullName evidence="1">Uncharacterized protein</fullName>
    </submittedName>
</protein>
<accession>A0A7I8IJN8</accession>